<dbReference type="EMBL" id="JARBHB010000017">
    <property type="protein sequence ID" value="KAJ8865857.1"/>
    <property type="molecule type" value="Genomic_DNA"/>
</dbReference>
<proteinExistence type="predicted"/>
<feature type="compositionally biased region" description="Basic and acidic residues" evidence="1">
    <location>
        <begin position="35"/>
        <end position="49"/>
    </location>
</feature>
<feature type="region of interest" description="Disordered" evidence="1">
    <location>
        <begin position="742"/>
        <end position="779"/>
    </location>
</feature>
<feature type="region of interest" description="Disordered" evidence="1">
    <location>
        <begin position="117"/>
        <end position="197"/>
    </location>
</feature>
<feature type="compositionally biased region" description="Basic and acidic residues" evidence="1">
    <location>
        <begin position="678"/>
        <end position="688"/>
    </location>
</feature>
<gene>
    <name evidence="2" type="ORF">PR048_033380</name>
</gene>
<evidence type="ECO:0000313" key="2">
    <source>
        <dbReference type="EMBL" id="KAJ8865857.1"/>
    </source>
</evidence>
<evidence type="ECO:0000256" key="1">
    <source>
        <dbReference type="SAM" id="MobiDB-lite"/>
    </source>
</evidence>
<reference evidence="2 3" key="1">
    <citation type="submission" date="2023-02" db="EMBL/GenBank/DDBJ databases">
        <title>LHISI_Scaffold_Assembly.</title>
        <authorList>
            <person name="Stuart O.P."/>
            <person name="Cleave R."/>
            <person name="Magrath M.J.L."/>
            <person name="Mikheyev A.S."/>
        </authorList>
    </citation>
    <scope>NUCLEOTIDE SEQUENCE [LARGE SCALE GENOMIC DNA]</scope>
    <source>
        <strain evidence="2">Daus_M_001</strain>
        <tissue evidence="2">Leg muscle</tissue>
    </source>
</reference>
<comment type="caution">
    <text evidence="2">The sequence shown here is derived from an EMBL/GenBank/DDBJ whole genome shotgun (WGS) entry which is preliminary data.</text>
</comment>
<feature type="compositionally biased region" description="Acidic residues" evidence="1">
    <location>
        <begin position="1"/>
        <end position="10"/>
    </location>
</feature>
<keyword evidence="3" id="KW-1185">Reference proteome</keyword>
<feature type="compositionally biased region" description="Basic and acidic residues" evidence="1">
    <location>
        <begin position="150"/>
        <end position="160"/>
    </location>
</feature>
<evidence type="ECO:0000313" key="3">
    <source>
        <dbReference type="Proteomes" id="UP001159363"/>
    </source>
</evidence>
<feature type="compositionally biased region" description="Basic residues" evidence="1">
    <location>
        <begin position="139"/>
        <end position="149"/>
    </location>
</feature>
<organism evidence="2 3">
    <name type="scientific">Dryococelus australis</name>
    <dbReference type="NCBI Taxonomy" id="614101"/>
    <lineage>
        <taxon>Eukaryota</taxon>
        <taxon>Metazoa</taxon>
        <taxon>Ecdysozoa</taxon>
        <taxon>Arthropoda</taxon>
        <taxon>Hexapoda</taxon>
        <taxon>Insecta</taxon>
        <taxon>Pterygota</taxon>
        <taxon>Neoptera</taxon>
        <taxon>Polyneoptera</taxon>
        <taxon>Phasmatodea</taxon>
        <taxon>Verophasmatodea</taxon>
        <taxon>Anareolatae</taxon>
        <taxon>Phasmatidae</taxon>
        <taxon>Eurycanthinae</taxon>
        <taxon>Dryococelus</taxon>
    </lineage>
</organism>
<feature type="compositionally biased region" description="Basic and acidic residues" evidence="1">
    <location>
        <begin position="175"/>
        <end position="188"/>
    </location>
</feature>
<feature type="compositionally biased region" description="Basic and acidic residues" evidence="1">
    <location>
        <begin position="15"/>
        <end position="28"/>
    </location>
</feature>
<name>A0ABQ9G383_9NEOP</name>
<feature type="region of interest" description="Disordered" evidence="1">
    <location>
        <begin position="669"/>
        <end position="711"/>
    </location>
</feature>
<protein>
    <submittedName>
        <fullName evidence="2">Uncharacterized protein</fullName>
    </submittedName>
</protein>
<dbReference type="Proteomes" id="UP001159363">
    <property type="component" value="Chromosome 16"/>
</dbReference>
<sequence length="934" mass="104190">MNLAEEDADGGMEQRLNEGAEKTGDPRENPPTNDIVRHDPHMRKSENGPRWDSNPVRTGARRNHNEDIDVVNGSIRKTNWFHEIEEYLNLTGISKEMTRKRGQFRTKIVNMKFKIQKKTGTKWTEQRKQEHMGEGNGRAPRKSAGKRPRLGHDSHVRKSGELNPPGTELGSPRWDAGRGGRREGRQARTDISSEPWPPRVLSVRDARAQGHLTRRKCGGMGGGDAICPEKRGRDAGTGMRWTTSTPGATGPSTFPRAPLATSIHLGRRAAARQTPRDIPSSLRAVAPAYRASSYQRSWRPRGTTSLAWRFGLPDSARNTRKQSHVVVGPLALAFTGIGTFREFISGQSNLYVQHVNTEVSFAIGSQFIRHDLDDSEPMADIQRNNYRYLFCPGGRGVVAARLPASHQDEPGSNFRRGRSLDLRTWESWRAALLVGGFSSGTSRLHTSEGRAPVPPTWQMLGSIVALGIRQQVGLTRASSTVSLFHFGAAPYSHSSTLICSYDPDVKSQPYLWTKLHSSDHGYLLSSWPDRKITFSWERLQFTEVQISGTHLHSRVEQIVLLLHETRERSRRRLLKPLVHTEIDASLVQSSLPTTLTADNQCAFDIDIFAPKNLEPSPQVIELANYSVETTRFVPNDPAWRQELKTFFFLCGLHDWPCLRQVKIKSVQEENKTRKKKKTFEESSDHEDAAASSGTIPTCENPATRPGIEPGSPWWEGSVLIGRCKLRKEEGLEKESAMDFVRDPYQHSPGAISENHGRPKSGWSDQVIEPGSSRMNVSPRPEEFASSMTCSVDSAVLVEICRYQLRIGCLLSRWKATIGPAFSRRRPTPCGPMAKAIAYKLMTISSVLIGGPLAGFLGGVRPHLVRQGGGRGRKNKFHPALRADAYQIQGHQRQWTLMTKRGHYCYPCGEGGGRSQVCVKEAAYLTRHGSGASER</sequence>
<feature type="region of interest" description="Disordered" evidence="1">
    <location>
        <begin position="1"/>
        <end position="65"/>
    </location>
</feature>
<feature type="compositionally biased region" description="Basic and acidic residues" evidence="1">
    <location>
        <begin position="124"/>
        <end position="133"/>
    </location>
</feature>
<accession>A0ABQ9G383</accession>